<sequence length="175" mass="19153">MDSSSPTEAELLTSFLLDPARLPNILSPEQFRALFPRSARAAPSIRSLYLDLATQRGLAVDAVATAFLAPSFFAGAGGRLFDGRWRGSVAMRWTGRWTGRWKWTAPILPELDGAAGAVEAEIAKLRQQEADLRETIAQTIADLGDLRTGSLTNQQLPDEVLDGLENLQEICNRKT</sequence>
<dbReference type="GO" id="GO:0007059">
    <property type="term" value="P:chromosome segregation"/>
    <property type="evidence" value="ECO:0007669"/>
    <property type="project" value="TreeGrafter"/>
</dbReference>
<dbReference type="InterPro" id="IPR018565">
    <property type="entry name" value="Nkp2/Cnl2"/>
</dbReference>
<dbReference type="PANTHER" id="PTHR28064:SF1">
    <property type="entry name" value="INNER KINETOCHORE SUBUNIT NKP2"/>
    <property type="match status" value="1"/>
</dbReference>
<dbReference type="EMBL" id="ANFO01000688">
    <property type="protein sequence ID" value="KGQ07432.1"/>
    <property type="molecule type" value="Genomic_DNA"/>
</dbReference>
<dbReference type="Pfam" id="PF09447">
    <property type="entry name" value="Cnl2_NKP2"/>
    <property type="match status" value="1"/>
</dbReference>
<evidence type="ECO:0000313" key="2">
    <source>
        <dbReference type="EMBL" id="KGQ07432.1"/>
    </source>
</evidence>
<reference evidence="2 3" key="1">
    <citation type="submission" date="2012-10" db="EMBL/GenBank/DDBJ databases">
        <title>Genome sequencing and analysis of entomopathogenic fungi Beauveria bassiana D1-5.</title>
        <authorList>
            <person name="Li Q."/>
            <person name="Wang L."/>
            <person name="Zhang Z."/>
            <person name="Wang Q."/>
            <person name="Ren J."/>
            <person name="Wang M."/>
            <person name="Xu W."/>
            <person name="Wang J."/>
            <person name="Lu Y."/>
            <person name="Du Q."/>
            <person name="Sun Z."/>
        </authorList>
    </citation>
    <scope>NUCLEOTIDE SEQUENCE [LARGE SCALE GENOMIC DNA]</scope>
    <source>
        <strain evidence="2 3">D1-5</strain>
    </source>
</reference>
<name>A0A0A2VM65_BEABA</name>
<comment type="caution">
    <text evidence="2">The sequence shown here is derived from an EMBL/GenBank/DDBJ whole genome shotgun (WGS) entry which is preliminary data.</text>
</comment>
<dbReference type="AlphaFoldDB" id="A0A0A2VM65"/>
<dbReference type="Proteomes" id="UP000030106">
    <property type="component" value="Unassembled WGS sequence"/>
</dbReference>
<protein>
    <submittedName>
        <fullName evidence="2">Uncharacterized protein</fullName>
    </submittedName>
</protein>
<dbReference type="OrthoDB" id="2311687at2759"/>
<proteinExistence type="predicted"/>
<accession>A0A0A2VM65</accession>
<organism evidence="2 3">
    <name type="scientific">Beauveria bassiana D1-5</name>
    <dbReference type="NCBI Taxonomy" id="1245745"/>
    <lineage>
        <taxon>Eukaryota</taxon>
        <taxon>Fungi</taxon>
        <taxon>Dikarya</taxon>
        <taxon>Ascomycota</taxon>
        <taxon>Pezizomycotina</taxon>
        <taxon>Sordariomycetes</taxon>
        <taxon>Hypocreomycetidae</taxon>
        <taxon>Hypocreales</taxon>
        <taxon>Cordycipitaceae</taxon>
        <taxon>Beauveria</taxon>
    </lineage>
</organism>
<dbReference type="GO" id="GO:0031511">
    <property type="term" value="C:Mis6-Sim4 complex"/>
    <property type="evidence" value="ECO:0007669"/>
    <property type="project" value="TreeGrafter"/>
</dbReference>
<feature type="coiled-coil region" evidence="1">
    <location>
        <begin position="115"/>
        <end position="142"/>
    </location>
</feature>
<dbReference type="PANTHER" id="PTHR28064">
    <property type="entry name" value="INNER KINETOCHORE SUBUNIT NKP2"/>
    <property type="match status" value="1"/>
</dbReference>
<evidence type="ECO:0000256" key="1">
    <source>
        <dbReference type="SAM" id="Coils"/>
    </source>
</evidence>
<keyword evidence="1" id="KW-0175">Coiled coil</keyword>
<dbReference type="HOGENOM" id="CLU_077446_2_0_1"/>
<gene>
    <name evidence="2" type="ORF">BBAD15_g7207</name>
</gene>
<dbReference type="STRING" id="1245745.A0A0A2VM65"/>
<evidence type="ECO:0000313" key="3">
    <source>
        <dbReference type="Proteomes" id="UP000030106"/>
    </source>
</evidence>